<keyword evidence="3 9" id="KW-0378">Hydrolase</keyword>
<protein>
    <recommendedName>
        <fullName evidence="9 10">Serine/threonine-protein phosphatase</fullName>
        <ecNumber evidence="9 10">3.1.3.16</ecNumber>
    </recommendedName>
</protein>
<feature type="region of interest" description="Disordered" evidence="11">
    <location>
        <begin position="101"/>
        <end position="128"/>
    </location>
</feature>
<dbReference type="STRING" id="45286.A0A0X8HTT3"/>
<evidence type="ECO:0000256" key="5">
    <source>
        <dbReference type="ARBA" id="ARBA00023211"/>
    </source>
</evidence>
<keyword evidence="9" id="KW-0963">Cytoplasm</keyword>
<dbReference type="Proteomes" id="UP000243052">
    <property type="component" value="Chromosome v"/>
</dbReference>
<evidence type="ECO:0000256" key="8">
    <source>
        <dbReference type="ARBA" id="ARBA00048336"/>
    </source>
</evidence>
<keyword evidence="2 9" id="KW-0479">Metal-binding</keyword>
<feature type="region of interest" description="Disordered" evidence="11">
    <location>
        <begin position="1"/>
        <end position="58"/>
    </location>
</feature>
<dbReference type="InterPro" id="IPR050341">
    <property type="entry name" value="PP1_catalytic_subunit"/>
</dbReference>
<dbReference type="InterPro" id="IPR004843">
    <property type="entry name" value="Calcineurin-like_PHP"/>
</dbReference>
<dbReference type="RefSeq" id="XP_017988320.1">
    <property type="nucleotide sequence ID" value="XM_018132831.1"/>
</dbReference>
<dbReference type="PIRSF" id="PIRSF000909">
    <property type="entry name" value="PPPtase_PPZ"/>
    <property type="match status" value="1"/>
</dbReference>
<evidence type="ECO:0000256" key="11">
    <source>
        <dbReference type="SAM" id="MobiDB-lite"/>
    </source>
</evidence>
<dbReference type="GO" id="GO:0007346">
    <property type="term" value="P:regulation of mitotic cell cycle"/>
    <property type="evidence" value="ECO:0007669"/>
    <property type="project" value="TreeGrafter"/>
</dbReference>
<accession>A0A0X8HTT3</accession>
<feature type="domain" description="Serine/threonine specific protein phosphatases" evidence="12">
    <location>
        <begin position="351"/>
        <end position="356"/>
    </location>
</feature>
<gene>
    <name evidence="13" type="ORF">AW171_hschr53270</name>
</gene>
<dbReference type="SUPFAM" id="SSF56300">
    <property type="entry name" value="Metallo-dependent phosphatases"/>
    <property type="match status" value="1"/>
</dbReference>
<evidence type="ECO:0000259" key="12">
    <source>
        <dbReference type="PROSITE" id="PS00125"/>
    </source>
</evidence>
<dbReference type="GO" id="GO:0005634">
    <property type="term" value="C:nucleus"/>
    <property type="evidence" value="ECO:0007669"/>
    <property type="project" value="TreeGrafter"/>
</dbReference>
<keyword evidence="14" id="KW-1185">Reference proteome</keyword>
<dbReference type="PROSITE" id="PS00125">
    <property type="entry name" value="SER_THR_PHOSPHATASE"/>
    <property type="match status" value="1"/>
</dbReference>
<dbReference type="EC" id="3.1.3.16" evidence="9 10"/>
<dbReference type="FunFam" id="3.60.21.10:FF:000026">
    <property type="entry name" value="Serine/threonine-protein phosphatase"/>
    <property type="match status" value="1"/>
</dbReference>
<comment type="catalytic activity">
    <reaction evidence="7 9">
        <text>O-phospho-L-seryl-[protein] + H2O = L-seryl-[protein] + phosphate</text>
        <dbReference type="Rhea" id="RHEA:20629"/>
        <dbReference type="Rhea" id="RHEA-COMP:9863"/>
        <dbReference type="Rhea" id="RHEA-COMP:11604"/>
        <dbReference type="ChEBI" id="CHEBI:15377"/>
        <dbReference type="ChEBI" id="CHEBI:29999"/>
        <dbReference type="ChEBI" id="CHEBI:43474"/>
        <dbReference type="ChEBI" id="CHEBI:83421"/>
        <dbReference type="EC" id="3.1.3.16"/>
    </reaction>
</comment>
<dbReference type="PANTHER" id="PTHR11668:SF423">
    <property type="entry name" value="SERINE_THREONINE-PROTEIN PHOSPHATASE PPQ"/>
    <property type="match status" value="1"/>
</dbReference>
<evidence type="ECO:0000256" key="3">
    <source>
        <dbReference type="ARBA" id="ARBA00022801"/>
    </source>
</evidence>
<dbReference type="Pfam" id="PF00149">
    <property type="entry name" value="Metallophos"/>
    <property type="match status" value="1"/>
</dbReference>
<evidence type="ECO:0000256" key="1">
    <source>
        <dbReference type="ARBA" id="ARBA00001936"/>
    </source>
</evidence>
<proteinExistence type="inferred from homology"/>
<comment type="cofactor">
    <cofactor evidence="1 9">
        <name>Mn(2+)</name>
        <dbReference type="ChEBI" id="CHEBI:29035"/>
    </cofactor>
</comment>
<feature type="compositionally biased region" description="Low complexity" evidence="11">
    <location>
        <begin position="14"/>
        <end position="31"/>
    </location>
</feature>
<dbReference type="OrthoDB" id="1930084at2759"/>
<dbReference type="GeneID" id="28724609"/>
<reference evidence="13 14" key="1">
    <citation type="submission" date="2016-01" db="EMBL/GenBank/DDBJ databases">
        <title>Genome sequence of the yeast Holleya sinecauda.</title>
        <authorList>
            <person name="Dietrich F.S."/>
        </authorList>
    </citation>
    <scope>NUCLEOTIDE SEQUENCE [LARGE SCALE GENOMIC DNA]</scope>
    <source>
        <strain evidence="13 14">ATCC 58844</strain>
    </source>
</reference>
<feature type="compositionally biased region" description="Low complexity" evidence="11">
    <location>
        <begin position="102"/>
        <end position="128"/>
    </location>
</feature>
<dbReference type="PRINTS" id="PR00114">
    <property type="entry name" value="STPHPHTASE"/>
</dbReference>
<dbReference type="PANTHER" id="PTHR11668">
    <property type="entry name" value="SERINE/THREONINE PROTEIN PHOSPHATASE"/>
    <property type="match status" value="1"/>
</dbReference>
<dbReference type="SMART" id="SM00156">
    <property type="entry name" value="PP2Ac"/>
    <property type="match status" value="1"/>
</dbReference>
<evidence type="ECO:0000256" key="4">
    <source>
        <dbReference type="ARBA" id="ARBA00022912"/>
    </source>
</evidence>
<feature type="compositionally biased region" description="Polar residues" evidence="11">
    <location>
        <begin position="47"/>
        <end position="58"/>
    </location>
</feature>
<comment type="catalytic activity">
    <reaction evidence="8 9 10">
        <text>O-phospho-L-threonyl-[protein] + H2O = L-threonyl-[protein] + phosphate</text>
        <dbReference type="Rhea" id="RHEA:47004"/>
        <dbReference type="Rhea" id="RHEA-COMP:11060"/>
        <dbReference type="Rhea" id="RHEA-COMP:11605"/>
        <dbReference type="ChEBI" id="CHEBI:15377"/>
        <dbReference type="ChEBI" id="CHEBI:30013"/>
        <dbReference type="ChEBI" id="CHEBI:43474"/>
        <dbReference type="ChEBI" id="CHEBI:61977"/>
        <dbReference type="EC" id="3.1.3.16"/>
    </reaction>
</comment>
<dbReference type="AlphaFoldDB" id="A0A0X8HTT3"/>
<dbReference type="EMBL" id="CP014245">
    <property type="protein sequence ID" value="AMD21324.1"/>
    <property type="molecule type" value="Genomic_DNA"/>
</dbReference>
<evidence type="ECO:0000256" key="10">
    <source>
        <dbReference type="RuleBase" id="RU004273"/>
    </source>
</evidence>
<dbReference type="InterPro" id="IPR006186">
    <property type="entry name" value="Ser/Thr-sp_prot-phosphatase"/>
</dbReference>
<dbReference type="InterPro" id="IPR031675">
    <property type="entry name" value="STPPase_N"/>
</dbReference>
<keyword evidence="5 9" id="KW-0464">Manganese</keyword>
<dbReference type="GO" id="GO:0007059">
    <property type="term" value="P:chromosome segregation"/>
    <property type="evidence" value="ECO:0007669"/>
    <property type="project" value="TreeGrafter"/>
</dbReference>
<dbReference type="InterPro" id="IPR011159">
    <property type="entry name" value="PPPtase_PPZ/Ppq1"/>
</dbReference>
<dbReference type="Gene3D" id="3.60.21.10">
    <property type="match status" value="1"/>
</dbReference>
<evidence type="ECO:0000313" key="13">
    <source>
        <dbReference type="EMBL" id="AMD21324.1"/>
    </source>
</evidence>
<comment type="similarity">
    <text evidence="6 9">Belongs to the PPP phosphatase family. PP-Z subfamily.</text>
</comment>
<dbReference type="GO" id="GO:0005737">
    <property type="term" value="C:cytoplasm"/>
    <property type="evidence" value="ECO:0007669"/>
    <property type="project" value="UniProtKB-SubCell"/>
</dbReference>
<organism evidence="13 14">
    <name type="scientific">Eremothecium sinecaudum</name>
    <dbReference type="NCBI Taxonomy" id="45286"/>
    <lineage>
        <taxon>Eukaryota</taxon>
        <taxon>Fungi</taxon>
        <taxon>Dikarya</taxon>
        <taxon>Ascomycota</taxon>
        <taxon>Saccharomycotina</taxon>
        <taxon>Saccharomycetes</taxon>
        <taxon>Saccharomycetales</taxon>
        <taxon>Saccharomycetaceae</taxon>
        <taxon>Eremothecium</taxon>
    </lineage>
</organism>
<evidence type="ECO:0000313" key="14">
    <source>
        <dbReference type="Proteomes" id="UP000243052"/>
    </source>
</evidence>
<name>A0A0X8HTT3_9SACH</name>
<evidence type="ECO:0000256" key="6">
    <source>
        <dbReference type="ARBA" id="ARBA00029458"/>
    </source>
</evidence>
<dbReference type="Pfam" id="PF16891">
    <property type="entry name" value="STPPase_N"/>
    <property type="match status" value="1"/>
</dbReference>
<dbReference type="GO" id="GO:0046872">
    <property type="term" value="F:metal ion binding"/>
    <property type="evidence" value="ECO:0007669"/>
    <property type="project" value="UniProtKB-UniRule"/>
</dbReference>
<sequence length="536" mass="59913">MGNSPSKNCHYAIQSTNKQSQNSGQQQLQVSEESSNEPNDPDDSRFLPTSNVKNISISKPRNNVSIVNGFTKGSNSTTHEQLRRSPYHDWKIDMHMAKALQNSSSVTDSSTSTSLSSNSSSGSTTISISSSNISLKQTNSAMSSNSFSEPKSLLTLRNGAMPLRDPSPSSMVTDVGAGGLPPIQEGAEHYNGNGGNQCATSPVSPPFKRSISNPRDADAPVLRKNSHDPYNTETLNIDDAIERLLHIGETRTYHSRDLPFRSWEVQLICATAREIFMSQPSLLRLQAPIKIVGDVHGQFTDLLRILKLSGIPHETNYLFLGDYVDRGKQSLETILLLLCYKIKYPDRFFMLRGNHESANVTKMYGFYDECKRRMSSKTWKQFVDVFNTLPFAAIVQDKIFCVHGGFSPQLTSMKQIEKIARPTDIPEEGLLTDLLWSDPDPNISDWSLNDRGVSYTFAKRNVNEFCSNFKFDLIVRGHMVVEDGYEFFAKKKFVTVFSAPNYCGQFQNWGAVMSVATGMMCSFELLKPHIMRGLKE</sequence>
<keyword evidence="4 9" id="KW-0904">Protein phosphatase</keyword>
<evidence type="ECO:0000256" key="7">
    <source>
        <dbReference type="ARBA" id="ARBA00047761"/>
    </source>
</evidence>
<comment type="subcellular location">
    <subcellularLocation>
        <location evidence="9">Cytoplasm</location>
    </subcellularLocation>
</comment>
<dbReference type="GO" id="GO:0004722">
    <property type="term" value="F:protein serine/threonine phosphatase activity"/>
    <property type="evidence" value="ECO:0007669"/>
    <property type="project" value="UniProtKB-UniRule"/>
</dbReference>
<evidence type="ECO:0000256" key="9">
    <source>
        <dbReference type="PIRNR" id="PIRNR000909"/>
    </source>
</evidence>
<evidence type="ECO:0000256" key="2">
    <source>
        <dbReference type="ARBA" id="ARBA00022723"/>
    </source>
</evidence>
<feature type="region of interest" description="Disordered" evidence="11">
    <location>
        <begin position="158"/>
        <end position="227"/>
    </location>
</feature>
<dbReference type="InterPro" id="IPR029052">
    <property type="entry name" value="Metallo-depent_PP-like"/>
</dbReference>